<name>Q0W8T1_METAR</name>
<evidence type="ECO:0000313" key="5">
    <source>
        <dbReference type="Proteomes" id="UP000000663"/>
    </source>
</evidence>
<dbReference type="Pfam" id="PF00890">
    <property type="entry name" value="FAD_binding_2"/>
    <property type="match status" value="1"/>
</dbReference>
<proteinExistence type="predicted"/>
<organism evidence="4 5">
    <name type="scientific">Methanocella arvoryzae (strain DSM 22066 / NBRC 105507 / MRE50)</name>
    <dbReference type="NCBI Taxonomy" id="351160"/>
    <lineage>
        <taxon>Archaea</taxon>
        <taxon>Methanobacteriati</taxon>
        <taxon>Methanobacteriota</taxon>
        <taxon>Stenosarchaea group</taxon>
        <taxon>Methanomicrobia</taxon>
        <taxon>Methanocellales</taxon>
        <taxon>Methanocellaceae</taxon>
        <taxon>Methanocella</taxon>
    </lineage>
</organism>
<evidence type="ECO:0000256" key="2">
    <source>
        <dbReference type="ARBA" id="ARBA00023002"/>
    </source>
</evidence>
<dbReference type="InterPro" id="IPR036188">
    <property type="entry name" value="FAD/NAD-bd_sf"/>
</dbReference>
<sequence>MSSEILRLDCDNLVIGAGLAGLVAALRLTGTTIVASAGMGATAISGGVLSSPCRDPDVDQWFLSTMKASDCRYTEGRCLTDLMAAKAGMIQESMDFGEEQPVPVSLDGTTPAQGMALDIPRFRGRSCTEIARILDTDDTAVDLLSAALKNVEASAILLPPVLGITRASEVRSSVENNSGTRVFEYVTAPSIHGMRLLGALRKLAGSRKAITVLDMSRVDRIKGAIRGRMGTKGKREFTVSASKLILATGGPLTGLKVDGDRVIEPLTGHVVGDVSSDFDFRFLADHPIMYRGIGQKPGVSATCKDVRAAGAVSVGYGLYEALRTGYYAGAL</sequence>
<dbReference type="OrthoDB" id="147938at2157"/>
<keyword evidence="5" id="KW-1185">Reference proteome</keyword>
<evidence type="ECO:0000256" key="1">
    <source>
        <dbReference type="ARBA" id="ARBA00022630"/>
    </source>
</evidence>
<feature type="domain" description="FAD-dependent oxidoreductase 2 FAD-binding" evidence="3">
    <location>
        <begin position="11"/>
        <end position="251"/>
    </location>
</feature>
<dbReference type="InterPro" id="IPR003953">
    <property type="entry name" value="FAD-dep_OxRdtase_2_FAD-bd"/>
</dbReference>
<dbReference type="STRING" id="351160.LRC217"/>
<dbReference type="eggNOG" id="arCOG04585">
    <property type="taxonomic scope" value="Archaea"/>
</dbReference>
<dbReference type="GeneID" id="5143573"/>
<dbReference type="KEGG" id="rci:LRC217"/>
<dbReference type="SUPFAM" id="SSF51905">
    <property type="entry name" value="FAD/NAD(P)-binding domain"/>
    <property type="match status" value="1"/>
</dbReference>
<dbReference type="Proteomes" id="UP000000663">
    <property type="component" value="Chromosome"/>
</dbReference>
<evidence type="ECO:0000313" key="4">
    <source>
        <dbReference type="EMBL" id="CAJ35212.1"/>
    </source>
</evidence>
<evidence type="ECO:0000259" key="3">
    <source>
        <dbReference type="Pfam" id="PF00890"/>
    </source>
</evidence>
<dbReference type="AlphaFoldDB" id="Q0W8T1"/>
<dbReference type="EMBL" id="AM114193">
    <property type="protein sequence ID" value="CAJ35212.1"/>
    <property type="molecule type" value="Genomic_DNA"/>
</dbReference>
<dbReference type="Gene3D" id="3.50.50.60">
    <property type="entry name" value="FAD/NAD(P)-binding domain"/>
    <property type="match status" value="1"/>
</dbReference>
<accession>Q0W8T1</accession>
<keyword evidence="1" id="KW-0285">Flavoprotein</keyword>
<keyword evidence="2" id="KW-0560">Oxidoreductase</keyword>
<reference evidence="4 5" key="1">
    <citation type="journal article" date="2006" name="Science">
        <title>Genome of rice cluster I archaea -- the key methane producers in the rice rhizosphere.</title>
        <authorList>
            <person name="Erkel C."/>
            <person name="Kube M."/>
            <person name="Reinhardt R."/>
            <person name="Liesack W."/>
        </authorList>
    </citation>
    <scope>NUCLEOTIDE SEQUENCE [LARGE SCALE GENOMIC DNA]</scope>
    <source>
        <strain evidence="5">DSM 22066 / NBRC 105507 / MRE50</strain>
    </source>
</reference>
<dbReference type="RefSeq" id="WP_012037278.1">
    <property type="nucleotide sequence ID" value="NC_009464.1"/>
</dbReference>
<dbReference type="GO" id="GO:0016491">
    <property type="term" value="F:oxidoreductase activity"/>
    <property type="evidence" value="ECO:0007669"/>
    <property type="project" value="UniProtKB-KW"/>
</dbReference>
<protein>
    <submittedName>
        <fullName evidence="4">Predicted fumarate reductase/succinate dehydrogenase component</fullName>
    </submittedName>
</protein>
<gene>
    <name evidence="4" type="ORF">LRC217</name>
</gene>